<dbReference type="InterPro" id="IPR018972">
    <property type="entry name" value="Sas10_C_dom"/>
</dbReference>
<keyword evidence="8" id="KW-1185">Reference proteome</keyword>
<reference evidence="8" key="1">
    <citation type="journal article" date="2012" name="G3 (Bethesda)">
        <title>Pichia sorbitophila, an interspecies yeast hybrid reveals early steps of genome resolution following polyploidization.</title>
        <authorList>
            <person name="Leh Louis V."/>
            <person name="Despons L."/>
            <person name="Friedrich A."/>
            <person name="Martin T."/>
            <person name="Durrens P."/>
            <person name="Casaregola S."/>
            <person name="Neuveglise C."/>
            <person name="Fairhead C."/>
            <person name="Marck C."/>
            <person name="Cruz J.A."/>
            <person name="Straub M.L."/>
            <person name="Kugler V."/>
            <person name="Sacerdot C."/>
            <person name="Uzunov Z."/>
            <person name="Thierry A."/>
            <person name="Weiss S."/>
            <person name="Bleykasten C."/>
            <person name="De Montigny J."/>
            <person name="Jacques N."/>
            <person name="Jung P."/>
            <person name="Lemaire M."/>
            <person name="Mallet S."/>
            <person name="Morel G."/>
            <person name="Richard G.F."/>
            <person name="Sarkar A."/>
            <person name="Savel G."/>
            <person name="Schacherer J."/>
            <person name="Seret M.L."/>
            <person name="Talla E."/>
            <person name="Samson G."/>
            <person name="Jubin C."/>
            <person name="Poulain J."/>
            <person name="Vacherie B."/>
            <person name="Barbe V."/>
            <person name="Pelletier E."/>
            <person name="Sherman D.J."/>
            <person name="Westhof E."/>
            <person name="Weissenbach J."/>
            <person name="Baret P.V."/>
            <person name="Wincker P."/>
            <person name="Gaillardin C."/>
            <person name="Dujon B."/>
            <person name="Souciet J.L."/>
        </authorList>
    </citation>
    <scope>NUCLEOTIDE SEQUENCE [LARGE SCALE GENOMIC DNA]</scope>
    <source>
        <strain evidence="8">CBS 270.75 / DBVPG 7215 / KCTC 17166 / NRRL Y-17582</strain>
    </source>
</reference>
<dbReference type="FunCoup" id="G8JX01">
    <property type="interactions" value="398"/>
</dbReference>
<dbReference type="GO" id="GO:0000480">
    <property type="term" value="P:endonucleolytic cleavage in 5'-ETS of tricistronic rRNA transcript (SSU-rRNA, 5.8S rRNA, LSU-rRNA)"/>
    <property type="evidence" value="ECO:0007669"/>
    <property type="project" value="EnsemblFungi"/>
</dbReference>
<accession>G8JX01</accession>
<keyword evidence="3" id="KW-0539">Nucleus</keyword>
<evidence type="ECO:0000256" key="1">
    <source>
        <dbReference type="ARBA" id="ARBA00004123"/>
    </source>
</evidence>
<comment type="similarity">
    <text evidence="2">Belongs to the SAS10 family.</text>
</comment>
<evidence type="ECO:0000256" key="3">
    <source>
        <dbReference type="ARBA" id="ARBA00023242"/>
    </source>
</evidence>
<organism evidence="7 8">
    <name type="scientific">Eremothecium cymbalariae (strain CBS 270.75 / DBVPG 7215 / KCTC 17166 / NRRL Y-17582)</name>
    <name type="common">Yeast</name>
    <dbReference type="NCBI Taxonomy" id="931890"/>
    <lineage>
        <taxon>Eukaryota</taxon>
        <taxon>Fungi</taxon>
        <taxon>Dikarya</taxon>
        <taxon>Ascomycota</taxon>
        <taxon>Saccharomycotina</taxon>
        <taxon>Saccharomycetes</taxon>
        <taxon>Saccharomycetales</taxon>
        <taxon>Saccharomycetaceae</taxon>
        <taxon>Eremothecium</taxon>
    </lineage>
</organism>
<dbReference type="AlphaFoldDB" id="G8JX01"/>
<dbReference type="InParanoid" id="G8JX01"/>
<feature type="domain" description="Sas10 C-terminal" evidence="6">
    <location>
        <begin position="510"/>
        <end position="583"/>
    </location>
</feature>
<dbReference type="GO" id="GO:0042802">
    <property type="term" value="F:identical protein binding"/>
    <property type="evidence" value="ECO:0007669"/>
    <property type="project" value="EnsemblFungi"/>
</dbReference>
<dbReference type="PANTHER" id="PTHR13237">
    <property type="entry name" value="SOMETHING ABOUT SILENCING PROTEIN 10-RELATED"/>
    <property type="match status" value="1"/>
</dbReference>
<dbReference type="STRING" id="931890.G8JX01"/>
<comment type="subcellular location">
    <subcellularLocation>
        <location evidence="1">Nucleus</location>
    </subcellularLocation>
</comment>
<sequence>MSRKKQGNNLGVEASYGVNEVDEFAAKREKVLFDKAGLTGKQSGIDTNSADFGFDEEEEIMDISDEYSDDSEELDADEAYKKVFGRRLEQDEDAEAAEQDDILDNEDAWGSTRSVYYGADDIEDEEDAKEIEKEALRQQKKHLEELNMDDYLGDDAEHDWVKEAKEFDMDQFEETNKQKSSNVAVSDVLNMDVEAKENFLRTSFPEFFPLSKEFEIQLEKLQLLKSEKPTEVGNIKIMALSSYLGAISVYFAIFFHELKNNESFSTMKDHPVMESILTTKEVWRQAHTLPEERFIIEDEHQESDNEVLDKELVEFECEELEDDLEPKVDSNAVESNEEDEDADNLFEIDVSKTRISKKHIKNPSEDDFDDHVESEIADVDAQEKRARKKTLRFYTSKIDQQETKKVDKFKGDDDIPYKERLFERQQRLLEEARKRGLHDKNGADLGNDEYNSEDEAVAKSINKESEDDYYSQVKKGKAAKKEARMQAHMGAVKAAREGKLAELAEELGDNGKRAINYQILKNKGLTPKRNKDNRNSRVKKRKKYEKAQKKLKSVRAVYSGGQSGVYGGEMTGIRKNLTKSVKFKG</sequence>
<name>G8JX01_ERECY</name>
<evidence type="ECO:0000256" key="5">
    <source>
        <dbReference type="SAM" id="MobiDB-lite"/>
    </source>
</evidence>
<keyword evidence="4" id="KW-0175">Coiled coil</keyword>
<dbReference type="KEGG" id="erc:Ecym_8080"/>
<feature type="region of interest" description="Disordered" evidence="5">
    <location>
        <begin position="433"/>
        <end position="456"/>
    </location>
</feature>
<protein>
    <recommendedName>
        <fullName evidence="6">Sas10 C-terminal domain-containing protein</fullName>
    </recommendedName>
</protein>
<proteinExistence type="inferred from homology"/>
<dbReference type="PANTHER" id="PTHR13237:SF8">
    <property type="entry name" value="SOMETHING ABOUT SILENCING PROTEIN 10"/>
    <property type="match status" value="1"/>
</dbReference>
<dbReference type="OrthoDB" id="1924577at2759"/>
<dbReference type="GO" id="GO:0032040">
    <property type="term" value="C:small-subunit processome"/>
    <property type="evidence" value="ECO:0007669"/>
    <property type="project" value="EnsemblFungi"/>
</dbReference>
<feature type="compositionally biased region" description="Basic and acidic residues" evidence="5">
    <location>
        <begin position="433"/>
        <end position="442"/>
    </location>
</feature>
<dbReference type="OMA" id="KSMKPVW"/>
<dbReference type="eggNOG" id="KOG3118">
    <property type="taxonomic scope" value="Eukaryota"/>
</dbReference>
<gene>
    <name evidence="7" type="ordered locus">Ecym_8080</name>
</gene>
<dbReference type="HOGENOM" id="CLU_019106_1_0_1"/>
<feature type="compositionally biased region" description="Basic residues" evidence="5">
    <location>
        <begin position="536"/>
        <end position="551"/>
    </location>
</feature>
<dbReference type="RefSeq" id="XP_003648192.1">
    <property type="nucleotide sequence ID" value="XM_003648144.1"/>
</dbReference>
<dbReference type="Pfam" id="PF09368">
    <property type="entry name" value="Sas10"/>
    <property type="match status" value="1"/>
</dbReference>
<dbReference type="EMBL" id="CP002504">
    <property type="protein sequence ID" value="AET41375.1"/>
    <property type="molecule type" value="Genomic_DNA"/>
</dbReference>
<evidence type="ECO:0000256" key="2">
    <source>
        <dbReference type="ARBA" id="ARBA00010979"/>
    </source>
</evidence>
<evidence type="ECO:0000256" key="4">
    <source>
        <dbReference type="SAM" id="Coils"/>
    </source>
</evidence>
<dbReference type="GO" id="GO:0000472">
    <property type="term" value="P:endonucleolytic cleavage to generate mature 5'-end of SSU-rRNA from (SSU-rRNA, 5.8S rRNA, LSU-rRNA)"/>
    <property type="evidence" value="ECO:0007669"/>
    <property type="project" value="EnsemblFungi"/>
</dbReference>
<evidence type="ECO:0000313" key="8">
    <source>
        <dbReference type="Proteomes" id="UP000006790"/>
    </source>
</evidence>
<evidence type="ECO:0000259" key="6">
    <source>
        <dbReference type="Pfam" id="PF09368"/>
    </source>
</evidence>
<dbReference type="GO" id="GO:0000447">
    <property type="term" value="P:endonucleolytic cleavage in ITS1 to separate SSU-rRNA from 5.8S rRNA and LSU-rRNA from tricistronic rRNA transcript (SSU-rRNA, 5.8S rRNA, LSU-rRNA)"/>
    <property type="evidence" value="ECO:0007669"/>
    <property type="project" value="EnsemblFungi"/>
</dbReference>
<evidence type="ECO:0000313" key="7">
    <source>
        <dbReference type="EMBL" id="AET41375.1"/>
    </source>
</evidence>
<feature type="coiled-coil region" evidence="4">
    <location>
        <begin position="119"/>
        <end position="149"/>
    </location>
</feature>
<dbReference type="GeneID" id="11469855"/>
<feature type="compositionally biased region" description="Acidic residues" evidence="5">
    <location>
        <begin position="446"/>
        <end position="455"/>
    </location>
</feature>
<feature type="region of interest" description="Disordered" evidence="5">
    <location>
        <begin position="525"/>
        <end position="551"/>
    </location>
</feature>
<dbReference type="Proteomes" id="UP000006790">
    <property type="component" value="Chromosome 8"/>
</dbReference>